<dbReference type="KEGG" id="pyc:TQ32_04205"/>
<accession>A0A127B902</accession>
<proteinExistence type="predicted"/>
<dbReference type="NCBIfam" id="TIGR04292">
    <property type="entry name" value="heavy_Cys_CGP"/>
    <property type="match status" value="1"/>
</dbReference>
<evidence type="ECO:0000313" key="1">
    <source>
        <dbReference type="EMBL" id="AMM53774.1"/>
    </source>
</evidence>
<dbReference type="EMBL" id="CP010835">
    <property type="protein sequence ID" value="AMM53774.1"/>
    <property type="molecule type" value="Genomic_DNA"/>
</dbReference>
<dbReference type="InterPro" id="IPR027553">
    <property type="entry name" value="Heavy_Cys"/>
</dbReference>
<reference evidence="2" key="1">
    <citation type="submission" date="2015-02" db="EMBL/GenBank/DDBJ databases">
        <title>Pyrococcus kukulkanii sp. nov., a novel hyperthermophilic archaeon isolated from a deep-sea hydrothermal vent at the Guaymas Basin.</title>
        <authorList>
            <person name="Oger P.M."/>
            <person name="Callac N."/>
            <person name="Jebbar M."/>
            <person name="Godfroy A."/>
        </authorList>
    </citation>
    <scope>NUCLEOTIDE SEQUENCE [LARGE SCALE GENOMIC DNA]</scope>
    <source>
        <strain evidence="2">NCB100</strain>
    </source>
</reference>
<dbReference type="InterPro" id="IPR027556">
    <property type="entry name" value="Heavy_Cys_CGP"/>
</dbReference>
<reference evidence="1 2" key="2">
    <citation type="journal article" date="2016" name="Int. J. Syst. Evol. Microbiol.">
        <title>Pyrococcus kukulkanii sp. nov., a hyperthermophilic, piezophilic archaeon isolated from a deep-sea hydrothermal vent.</title>
        <authorList>
            <person name="Callac N."/>
            <person name="Oger P."/>
            <person name="Lesongeur F."/>
            <person name="Rattray J.E."/>
            <person name="Vannier P."/>
            <person name="Michoud G."/>
            <person name="Beauverger M."/>
            <person name="Gayet N."/>
            <person name="Rouxel O."/>
            <person name="Jebbar M."/>
            <person name="Godfroy A."/>
        </authorList>
    </citation>
    <scope>NUCLEOTIDE SEQUENCE [LARGE SCALE GENOMIC DNA]</scope>
    <source>
        <strain evidence="1 2">NCB100</strain>
    </source>
</reference>
<dbReference type="NCBIfam" id="TIGR04289">
    <property type="entry name" value="heavy_Cys"/>
    <property type="match status" value="1"/>
</dbReference>
<dbReference type="Proteomes" id="UP000070587">
    <property type="component" value="Chromosome"/>
</dbReference>
<protein>
    <recommendedName>
        <fullName evidence="3">Eight-cysteine-cluster domain-containing protein</fullName>
    </recommendedName>
</protein>
<gene>
    <name evidence="1" type="ORF">TQ32_04205</name>
</gene>
<name>A0A127B902_9EURY</name>
<dbReference type="OrthoDB" id="31553at2157"/>
<dbReference type="PATRIC" id="fig|1609559.3.peg.875"/>
<organism evidence="1 2">
    <name type="scientific">Pyrococcus kukulkanii</name>
    <dbReference type="NCBI Taxonomy" id="1609559"/>
    <lineage>
        <taxon>Archaea</taxon>
        <taxon>Methanobacteriati</taxon>
        <taxon>Methanobacteriota</taxon>
        <taxon>Thermococci</taxon>
        <taxon>Thermococcales</taxon>
        <taxon>Thermococcaceae</taxon>
        <taxon>Pyrococcus</taxon>
    </lineage>
</organism>
<dbReference type="STRING" id="1609559.TQ32_04205"/>
<evidence type="ECO:0000313" key="2">
    <source>
        <dbReference type="Proteomes" id="UP000070587"/>
    </source>
</evidence>
<dbReference type="RefSeq" id="WP_068321408.1">
    <property type="nucleotide sequence ID" value="NZ_CP010835.1"/>
</dbReference>
<dbReference type="AlphaFoldDB" id="A0A127B902"/>
<evidence type="ECO:0008006" key="3">
    <source>
        <dbReference type="Google" id="ProtNLM"/>
    </source>
</evidence>
<sequence>MRKVIPLILLLLFVPLAEACIFPQDFYAVEVELNKGSYDLSPLLNAKNVVEYEGKIIYKSHYDPRLIVILWSGEWGVGIKENESYLHIRIQIPTKRVKEVRYSEEFQGVFPVDKIKERGKNLGWEVGEYSLVKDNVTIVLTKLKGFECKDNSDCKIAGCSKELCVPRNESPFSACVYREWYRCFNFTRCGCYNGFCTWLPNEEFLKCLKEHNVTLDLVIKARVSVGIEVKGNVTQERIREIKEVLRCDVPLNFTERWEWRVVPSVNPETINASEAIKTELKWLKSVGVIEIGDKDIEEIAKVAKWGYAGYNARIGFYDGRWMPYSNYSGAVLIKCGGPAYEEYPTPTSTPVLPSSKGVCGPGIILLLTILVRGRRK</sequence>
<dbReference type="GeneID" id="28491010"/>